<feature type="chain" id="PRO_5012176664" evidence="2">
    <location>
        <begin position="25"/>
        <end position="305"/>
    </location>
</feature>
<protein>
    <submittedName>
        <fullName evidence="3">Putative membrane protein</fullName>
    </submittedName>
</protein>
<organism evidence="3 4">
    <name type="scientific">Flagellimonas pacifica</name>
    <dbReference type="NCBI Taxonomy" id="1247520"/>
    <lineage>
        <taxon>Bacteria</taxon>
        <taxon>Pseudomonadati</taxon>
        <taxon>Bacteroidota</taxon>
        <taxon>Flavobacteriia</taxon>
        <taxon>Flavobacteriales</taxon>
        <taxon>Flavobacteriaceae</taxon>
        <taxon>Flagellimonas</taxon>
    </lineage>
</organism>
<dbReference type="EMBL" id="OBEH01000003">
    <property type="protein sequence ID" value="SNZ00346.1"/>
    <property type="molecule type" value="Genomic_DNA"/>
</dbReference>
<evidence type="ECO:0000313" key="3">
    <source>
        <dbReference type="EMBL" id="SNZ00346.1"/>
    </source>
</evidence>
<keyword evidence="2" id="KW-0732">Signal</keyword>
<feature type="signal peptide" evidence="2">
    <location>
        <begin position="1"/>
        <end position="24"/>
    </location>
</feature>
<dbReference type="PANTHER" id="PTHR37308:SF1">
    <property type="entry name" value="POLYPRENYL-PHOSPHATE TRANSPORTER"/>
    <property type="match status" value="1"/>
</dbReference>
<dbReference type="Proteomes" id="UP000219048">
    <property type="component" value="Unassembled WGS sequence"/>
</dbReference>
<evidence type="ECO:0000256" key="2">
    <source>
        <dbReference type="SAM" id="SignalP"/>
    </source>
</evidence>
<keyword evidence="1" id="KW-0472">Membrane</keyword>
<dbReference type="OrthoDB" id="9793746at2"/>
<dbReference type="PANTHER" id="PTHR37308">
    <property type="entry name" value="INTEGRAL MEMBRANE PROTEIN"/>
    <property type="match status" value="1"/>
</dbReference>
<feature type="transmembrane region" description="Helical" evidence="1">
    <location>
        <begin position="202"/>
        <end position="220"/>
    </location>
</feature>
<proteinExistence type="predicted"/>
<dbReference type="Pfam" id="PF04018">
    <property type="entry name" value="VCA0040-like"/>
    <property type="match status" value="1"/>
</dbReference>
<evidence type="ECO:0000256" key="1">
    <source>
        <dbReference type="SAM" id="Phobius"/>
    </source>
</evidence>
<reference evidence="4" key="1">
    <citation type="submission" date="2017-09" db="EMBL/GenBank/DDBJ databases">
        <authorList>
            <person name="Varghese N."/>
            <person name="Submissions S."/>
        </authorList>
    </citation>
    <scope>NUCLEOTIDE SEQUENCE [LARGE SCALE GENOMIC DNA]</scope>
    <source>
        <strain evidence="4">DSM 25885</strain>
    </source>
</reference>
<name>A0A285MX01_9FLAO</name>
<feature type="transmembrane region" description="Helical" evidence="1">
    <location>
        <begin position="227"/>
        <end position="247"/>
    </location>
</feature>
<keyword evidence="1" id="KW-1133">Transmembrane helix</keyword>
<gene>
    <name evidence="3" type="ORF">SAMN06265377_2167</name>
</gene>
<dbReference type="AlphaFoldDB" id="A0A285MX01"/>
<feature type="transmembrane region" description="Helical" evidence="1">
    <location>
        <begin position="156"/>
        <end position="182"/>
    </location>
</feature>
<keyword evidence="1" id="KW-0812">Transmembrane</keyword>
<feature type="transmembrane region" description="Helical" evidence="1">
    <location>
        <begin position="126"/>
        <end position="144"/>
    </location>
</feature>
<feature type="transmembrane region" description="Helical" evidence="1">
    <location>
        <begin position="70"/>
        <end position="90"/>
    </location>
</feature>
<keyword evidence="4" id="KW-1185">Reference proteome</keyword>
<accession>A0A285MX01</accession>
<dbReference type="InterPro" id="IPR007163">
    <property type="entry name" value="VCA0040-like"/>
</dbReference>
<dbReference type="RefSeq" id="WP_097045819.1">
    <property type="nucleotide sequence ID" value="NZ_OBEH01000003.1"/>
</dbReference>
<evidence type="ECO:0000313" key="4">
    <source>
        <dbReference type="Proteomes" id="UP000219048"/>
    </source>
</evidence>
<sequence length="305" mass="33540">MKRRSLRDYLFISLKGLAMGAADAVPGVSGGTIALVSGIYEELVETISSVNIGLFKLILKGKLKTFWTSVNGNFILALGAGVLVSYVSFMKLAKYLLEYHPVLIWSFFLGLIIASIWYMGKQIPKWNLSTILFLLLGVAIGYFLTTLPTAEANDQLVYFFFCAAIAICAMILPGISGTFILILLGGYSTLSTAVAEFDVKKLIVFVSGAIVGLLSFSKILKWLLHKYHVQTFAVLTGLIIGSINQVWPWKKVLQTKTFGDKTIVIDDMNVWPTAFEGDNQLILAIFLAAIGFSLIFILERVASKK</sequence>
<feature type="transmembrane region" description="Helical" evidence="1">
    <location>
        <begin position="281"/>
        <end position="298"/>
    </location>
</feature>
<feature type="transmembrane region" description="Helical" evidence="1">
    <location>
        <begin position="102"/>
        <end position="120"/>
    </location>
</feature>